<dbReference type="EMBL" id="LXMA01000038">
    <property type="protein sequence ID" value="OAT71880.1"/>
    <property type="molecule type" value="Genomic_DNA"/>
</dbReference>
<organism evidence="1 2">
    <name type="scientific">Parageobacillus thermoglucosidasius</name>
    <name type="common">Geobacillus thermoglucosidasius</name>
    <dbReference type="NCBI Taxonomy" id="1426"/>
    <lineage>
        <taxon>Bacteria</taxon>
        <taxon>Bacillati</taxon>
        <taxon>Bacillota</taxon>
        <taxon>Bacilli</taxon>
        <taxon>Bacillales</taxon>
        <taxon>Anoxybacillaceae</taxon>
        <taxon>Parageobacillus</taxon>
    </lineage>
</organism>
<name>A0A1B7KPE2_PARTM</name>
<dbReference type="Proteomes" id="UP000078290">
    <property type="component" value="Unassembled WGS sequence"/>
</dbReference>
<sequence>MNQEVGSIMSCFYQLFPCRVYTKEVPENFAIPSLYFPEPFSFDSNDTTSTFKKTYNLSVKLFHKDSQKASDEAERIADAIRTKRNLIPLLKPDGAETGDYIRISRIETRVADSGVAIIQLTWDSRYYYEKEQYTPLQDVGVDSGVK</sequence>
<comment type="caution">
    <text evidence="1">The sequence shown here is derived from an EMBL/GenBank/DDBJ whole genome shotgun (WGS) entry which is preliminary data.</text>
</comment>
<accession>A0A1B7KPE2</accession>
<proteinExistence type="predicted"/>
<gene>
    <name evidence="1" type="ORF">A7K69_10745</name>
</gene>
<reference evidence="2" key="1">
    <citation type="submission" date="2016-05" db="EMBL/GenBank/DDBJ databases">
        <authorList>
            <person name="Wang W."/>
            <person name="Zhu L."/>
        </authorList>
    </citation>
    <scope>NUCLEOTIDE SEQUENCE [LARGE SCALE GENOMIC DNA]</scope>
    <source>
        <strain evidence="2">W-2</strain>
    </source>
</reference>
<dbReference type="Pfam" id="PF20765">
    <property type="entry name" value="Phage_tail_terminator_8"/>
    <property type="match status" value="1"/>
</dbReference>
<evidence type="ECO:0000313" key="2">
    <source>
        <dbReference type="Proteomes" id="UP000078290"/>
    </source>
</evidence>
<dbReference type="OrthoDB" id="2899407at2"/>
<protein>
    <submittedName>
        <fullName evidence="1">Phage portal protein</fullName>
    </submittedName>
</protein>
<evidence type="ECO:0000313" key="1">
    <source>
        <dbReference type="EMBL" id="OAT71880.1"/>
    </source>
</evidence>
<dbReference type="AlphaFoldDB" id="A0A1B7KPE2"/>
<dbReference type="RefSeq" id="WP_064552386.1">
    <property type="nucleotide sequence ID" value="NZ_LXMA01000038.1"/>
</dbReference>
<dbReference type="InterPro" id="IPR049254">
    <property type="entry name" value="Phage_tail_terminator"/>
</dbReference>